<evidence type="ECO:0000259" key="1">
    <source>
        <dbReference type="Pfam" id="PF07944"/>
    </source>
</evidence>
<organism evidence="3 4">
    <name type="scientific">Neonectria punicea</name>
    <dbReference type="NCBI Taxonomy" id="979145"/>
    <lineage>
        <taxon>Eukaryota</taxon>
        <taxon>Fungi</taxon>
        <taxon>Dikarya</taxon>
        <taxon>Ascomycota</taxon>
        <taxon>Pezizomycotina</taxon>
        <taxon>Sordariomycetes</taxon>
        <taxon>Hypocreomycetidae</taxon>
        <taxon>Hypocreales</taxon>
        <taxon>Nectriaceae</taxon>
        <taxon>Neonectria</taxon>
    </lineage>
</organism>
<comment type="caution">
    <text evidence="3">The sequence shown here is derived from an EMBL/GenBank/DDBJ whole genome shotgun (WGS) entry which is preliminary data.</text>
</comment>
<name>A0ABR1HS94_9HYPO</name>
<feature type="domain" description="Non-reducing end beta-L-arabinofuranosidase-like GH127 middle" evidence="2">
    <location>
        <begin position="170"/>
        <end position="232"/>
    </location>
</feature>
<sequence length="311" mass="34886">MSAIFARPSDLESTSCMAILDTLSNTLNRLWNDMVDKKMYVTGGIGAIKQWEVFGVEYFLPQSTDEGGCYAETCASISVMMLAERLLHLDLQGRYGDIMELCLYNNVMTAMSLDGKEFTYVNQLAGSNTDKSVRHSWFWCACCPPNLARLYSSLGGYLWDYGSHDQQAFINVHLYTTAKLAFEVNGESIALEQKSEWLWEGDVAFEVSAPDSLETTIRLRLPAWTQYEFELTPPPHPGCIQLCDGYLSLTHPYVAAHPSFALRVKNFGPQHIAMHPHTNQNTSTLARGPIIYYAEDIEQPLGDGSFQGCHH</sequence>
<evidence type="ECO:0008006" key="5">
    <source>
        <dbReference type="Google" id="ProtNLM"/>
    </source>
</evidence>
<dbReference type="InterPro" id="IPR049174">
    <property type="entry name" value="Beta-AFase-like"/>
</dbReference>
<reference evidence="3 4" key="1">
    <citation type="journal article" date="2025" name="Microbiol. Resour. Announc.">
        <title>Draft genome sequences for Neonectria magnoliae and Neonectria punicea, canker pathogens of Liriodendron tulipifera and Acer saccharum in West Virginia.</title>
        <authorList>
            <person name="Petronek H.M."/>
            <person name="Kasson M.T."/>
            <person name="Metheny A.M."/>
            <person name="Stauder C.M."/>
            <person name="Lovett B."/>
            <person name="Lynch S.C."/>
            <person name="Garnas J.R."/>
            <person name="Kasson L.R."/>
            <person name="Stajich J.E."/>
        </authorList>
    </citation>
    <scope>NUCLEOTIDE SEQUENCE [LARGE SCALE GENOMIC DNA]</scope>
    <source>
        <strain evidence="3 4">NRRL 64653</strain>
    </source>
</reference>
<dbReference type="EMBL" id="JAZAVJ010000006">
    <property type="protein sequence ID" value="KAK7424088.1"/>
    <property type="molecule type" value="Genomic_DNA"/>
</dbReference>
<evidence type="ECO:0000313" key="3">
    <source>
        <dbReference type="EMBL" id="KAK7424088.1"/>
    </source>
</evidence>
<dbReference type="PANTHER" id="PTHR43465">
    <property type="entry name" value="DUF1680 DOMAIN PROTEIN (AFU_ORTHOLOGUE AFUA_1G08910)"/>
    <property type="match status" value="1"/>
</dbReference>
<evidence type="ECO:0000259" key="2">
    <source>
        <dbReference type="Pfam" id="PF20736"/>
    </source>
</evidence>
<dbReference type="Pfam" id="PF07944">
    <property type="entry name" value="Beta-AFase-like_GH127_cat"/>
    <property type="match status" value="1"/>
</dbReference>
<dbReference type="InterPro" id="IPR049046">
    <property type="entry name" value="Beta-AFase-like_GH127_middle"/>
</dbReference>
<dbReference type="Pfam" id="PF20736">
    <property type="entry name" value="Glyco_hydro127M"/>
    <property type="match status" value="1"/>
</dbReference>
<dbReference type="PANTHER" id="PTHR43465:SF2">
    <property type="entry name" value="DUF1680 DOMAIN PROTEIN (AFU_ORTHOLOGUE AFUA_1G08910)"/>
    <property type="match status" value="1"/>
</dbReference>
<evidence type="ECO:0000313" key="4">
    <source>
        <dbReference type="Proteomes" id="UP001498476"/>
    </source>
</evidence>
<gene>
    <name evidence="3" type="ORF">QQX98_000698</name>
</gene>
<dbReference type="InterPro" id="IPR012878">
    <property type="entry name" value="Beta-AFase-like_GH127_cat"/>
</dbReference>
<protein>
    <recommendedName>
        <fullName evidence="5">Glycoside hydrolase family 127 protein</fullName>
    </recommendedName>
</protein>
<keyword evidence="4" id="KW-1185">Reference proteome</keyword>
<dbReference type="Proteomes" id="UP001498476">
    <property type="component" value="Unassembled WGS sequence"/>
</dbReference>
<feature type="domain" description="Non-reducing end beta-L-arabinofuranosidase-like GH127 catalytic" evidence="1">
    <location>
        <begin position="22"/>
        <end position="155"/>
    </location>
</feature>
<proteinExistence type="predicted"/>
<accession>A0ABR1HS94</accession>